<reference evidence="2 3" key="1">
    <citation type="submission" date="2016-10" db="EMBL/GenBank/DDBJ databases">
        <authorList>
            <person name="Varghese N."/>
            <person name="Submissions S."/>
        </authorList>
    </citation>
    <scope>NUCLEOTIDE SEQUENCE [LARGE SCALE GENOMIC DNA]</scope>
    <source>
        <strain evidence="2 3">DSM 2260</strain>
    </source>
</reference>
<keyword evidence="3" id="KW-1185">Reference proteome</keyword>
<reference evidence="1 4" key="2">
    <citation type="submission" date="2019-07" db="EMBL/GenBank/DDBJ databases">
        <title>Whole genome shotgun sequence of Myxococcus virescens NBRC 100334.</title>
        <authorList>
            <person name="Hosoyama A."/>
            <person name="Uohara A."/>
            <person name="Ohji S."/>
            <person name="Ichikawa N."/>
        </authorList>
    </citation>
    <scope>NUCLEOTIDE SEQUENCE [LARGE SCALE GENOMIC DNA]</scope>
    <source>
        <strain evidence="1 4">NBRC 100334</strain>
    </source>
</reference>
<dbReference type="AlphaFoldDB" id="A0A511HPI9"/>
<evidence type="ECO:0000313" key="4">
    <source>
        <dbReference type="Proteomes" id="UP000321224"/>
    </source>
</evidence>
<evidence type="ECO:0000313" key="2">
    <source>
        <dbReference type="EMBL" id="SDD65747.1"/>
    </source>
</evidence>
<dbReference type="Proteomes" id="UP000321224">
    <property type="component" value="Unassembled WGS sequence"/>
</dbReference>
<organism evidence="1 4">
    <name type="scientific">Myxococcus virescens</name>
    <dbReference type="NCBI Taxonomy" id="83456"/>
    <lineage>
        <taxon>Bacteria</taxon>
        <taxon>Pseudomonadati</taxon>
        <taxon>Myxococcota</taxon>
        <taxon>Myxococcia</taxon>
        <taxon>Myxococcales</taxon>
        <taxon>Cystobacterineae</taxon>
        <taxon>Myxococcaceae</taxon>
        <taxon>Myxococcus</taxon>
    </lineage>
</organism>
<gene>
    <name evidence="1" type="ORF">MVI01_73000</name>
    <name evidence="2" type="ORF">SAMN04488504_102154</name>
</gene>
<accession>A0A511HPI9</accession>
<evidence type="ECO:0000313" key="1">
    <source>
        <dbReference type="EMBL" id="GEL75516.1"/>
    </source>
</evidence>
<comment type="caution">
    <text evidence="1">The sequence shown here is derived from an EMBL/GenBank/DDBJ whole genome shotgun (WGS) entry which is preliminary data.</text>
</comment>
<dbReference type="EMBL" id="BJVY01000078">
    <property type="protein sequence ID" value="GEL75516.1"/>
    <property type="molecule type" value="Genomic_DNA"/>
</dbReference>
<sequence>MSAILDAKFAADLLNREDVNPMGYGEFKLGSVPGVVLVLEHGKFKASFQVTAPGRVKRAGLRKVKSVTSEHIIKALEGAGYEMVD</sequence>
<protein>
    <submittedName>
        <fullName evidence="1">Uncharacterized protein</fullName>
    </submittedName>
</protein>
<proteinExistence type="predicted"/>
<dbReference type="EMBL" id="FNAJ01000002">
    <property type="protein sequence ID" value="SDD65747.1"/>
    <property type="molecule type" value="Genomic_DNA"/>
</dbReference>
<evidence type="ECO:0000313" key="3">
    <source>
        <dbReference type="Proteomes" id="UP000198717"/>
    </source>
</evidence>
<name>A0A511HPI9_9BACT</name>
<dbReference type="Proteomes" id="UP000198717">
    <property type="component" value="Unassembled WGS sequence"/>
</dbReference>
<dbReference type="RefSeq" id="WP_090487499.1">
    <property type="nucleotide sequence ID" value="NZ_BJVY01000078.1"/>
</dbReference>